<evidence type="ECO:0000313" key="14">
    <source>
        <dbReference type="Proteomes" id="UP000652567"/>
    </source>
</evidence>
<feature type="transmembrane region" description="Helical" evidence="10">
    <location>
        <begin position="426"/>
        <end position="444"/>
    </location>
</feature>
<evidence type="ECO:0000256" key="10">
    <source>
        <dbReference type="SAM" id="Phobius"/>
    </source>
</evidence>
<feature type="transmembrane region" description="Helical" evidence="10">
    <location>
        <begin position="353"/>
        <end position="375"/>
    </location>
</feature>
<proteinExistence type="inferred from homology"/>
<feature type="transmembrane region" description="Helical" evidence="10">
    <location>
        <begin position="616"/>
        <end position="636"/>
    </location>
</feature>
<evidence type="ECO:0000256" key="9">
    <source>
        <dbReference type="ARBA" id="ARBA00037230"/>
    </source>
</evidence>
<keyword evidence="7 10" id="KW-1133">Transmembrane helix</keyword>
<feature type="transmembrane region" description="Helical" evidence="10">
    <location>
        <begin position="96"/>
        <end position="113"/>
    </location>
</feature>
<feature type="transmembrane region" description="Helical" evidence="10">
    <location>
        <begin position="395"/>
        <end position="414"/>
    </location>
</feature>
<feature type="transmembrane region" description="Helical" evidence="10">
    <location>
        <begin position="6"/>
        <end position="30"/>
    </location>
</feature>
<feature type="transmembrane region" description="Helical" evidence="10">
    <location>
        <begin position="42"/>
        <end position="62"/>
    </location>
</feature>
<feature type="transmembrane region" description="Helical" evidence="10">
    <location>
        <begin position="210"/>
        <end position="230"/>
    </location>
</feature>
<name>A0A928YVU8_9GAMM</name>
<feature type="transmembrane region" description="Helical" evidence="10">
    <location>
        <begin position="489"/>
        <end position="514"/>
    </location>
</feature>
<dbReference type="Pfam" id="PF16327">
    <property type="entry name" value="CcmF_C"/>
    <property type="match status" value="1"/>
</dbReference>
<dbReference type="GO" id="GO:0017004">
    <property type="term" value="P:cytochrome complex assembly"/>
    <property type="evidence" value="ECO:0007669"/>
    <property type="project" value="UniProtKB-KW"/>
</dbReference>
<feature type="transmembrane region" description="Helical" evidence="10">
    <location>
        <begin position="250"/>
        <end position="266"/>
    </location>
</feature>
<evidence type="ECO:0000256" key="5">
    <source>
        <dbReference type="ARBA" id="ARBA00022692"/>
    </source>
</evidence>
<keyword evidence="3" id="KW-1003">Cell membrane</keyword>
<accession>A0A928YVU8</accession>
<evidence type="ECO:0000256" key="8">
    <source>
        <dbReference type="ARBA" id="ARBA00023136"/>
    </source>
</evidence>
<feature type="transmembrane region" description="Helical" evidence="10">
    <location>
        <begin position="450"/>
        <end position="468"/>
    </location>
</feature>
<keyword evidence="13" id="KW-0456">Lyase</keyword>
<reference evidence="13" key="1">
    <citation type="submission" date="2018-07" db="EMBL/GenBank/DDBJ databases">
        <title>Genome assembly of strain Ka43.</title>
        <authorList>
            <person name="Kukolya J."/>
            <person name="Nagy I."/>
            <person name="Horvath B."/>
            <person name="Toth A."/>
        </authorList>
    </citation>
    <scope>NUCLEOTIDE SEQUENCE</scope>
    <source>
        <strain evidence="13">KB43</strain>
    </source>
</reference>
<feature type="transmembrane region" description="Helical" evidence="10">
    <location>
        <begin position="275"/>
        <end position="294"/>
    </location>
</feature>
<dbReference type="GO" id="GO:0020037">
    <property type="term" value="F:heme binding"/>
    <property type="evidence" value="ECO:0007669"/>
    <property type="project" value="InterPro"/>
</dbReference>
<dbReference type="GO" id="GO:0016829">
    <property type="term" value="F:lyase activity"/>
    <property type="evidence" value="ECO:0007669"/>
    <property type="project" value="UniProtKB-KW"/>
</dbReference>
<feature type="domain" description="Cytochrome c-type biogenesis protein CcmF C-terminal" evidence="12">
    <location>
        <begin position="316"/>
        <end position="638"/>
    </location>
</feature>
<dbReference type="AlphaFoldDB" id="A0A928YVU8"/>
<dbReference type="PRINTS" id="PR01411">
    <property type="entry name" value="CCMFBIOGNSIS"/>
</dbReference>
<keyword evidence="14" id="KW-1185">Reference proteome</keyword>
<evidence type="ECO:0000256" key="1">
    <source>
        <dbReference type="ARBA" id="ARBA00004429"/>
    </source>
</evidence>
<dbReference type="PANTHER" id="PTHR43653:SF1">
    <property type="entry name" value="CYTOCHROME C-TYPE BIOGENESIS PROTEIN CCMF"/>
    <property type="match status" value="1"/>
</dbReference>
<dbReference type="Pfam" id="PF01578">
    <property type="entry name" value="Cytochrom_C_asm"/>
    <property type="match status" value="1"/>
</dbReference>
<comment type="subcellular location">
    <subcellularLocation>
        <location evidence="1">Cell inner membrane</location>
        <topology evidence="1">Multi-pass membrane protein</topology>
    </subcellularLocation>
</comment>
<feature type="transmembrane region" description="Helical" evidence="10">
    <location>
        <begin position="125"/>
        <end position="143"/>
    </location>
</feature>
<keyword evidence="4" id="KW-0997">Cell inner membrane</keyword>
<sequence length="656" mass="72406">MIPEWGNFALILALGLAFALTIIPLVGASTGNALLMHSARSLATGFFTMVLVSFIFLTTAFVQDDFSVAYVASNSNSLLPVYYKISAVWGGHEGSLLLWVLMLAGWTFAIARFSKSLPLDMQARVLAVMGFVAVGFLLFMLLTSNPFDRILPLSPQEGSDLNPMLQDIGLIIHPPVLYMGYVGFSATFAFALAALMSGRMDSAWARWSRPWANLAWAFLTVGIALGSWWAYYELGWGGWWFWDPVENASFMPWLVGTALIHSLAVTEKRGIFKSWTILLAIFTFSLSLLGTFLVRSGVLTSVHAFASDPERGVFILFFLLVVVGGSLILYALRAPVVKSSPGFTWLSRESFLLMNNMLLIIMMLTVLAGTLYPLIKSALNMGLISVGPPYFNITFLPLMALLCLLMALGPLVNWKNNASEKLIKMLYVPGGISLVGGIAFPFLYGGEWSWQAALTVFIALWITTALVLDIRNKIRHADTVKRGLGRLTLSYYGMVLAHLGIVVSLTGVCLTSIYNDLRDVRMDIDKPVQVAEFEFVLEGVFRVPGPNYVADEAVIRVSKHGDFVREMKPQKRRYLSNGQVMTEVALDAGLFRDLYIAMGEPLNNGAWAMRVHFKPFVRWIWLGALMMAFGAGLAVADKRYRKKNGDPALAAEAQAS</sequence>
<dbReference type="NCBIfam" id="TIGR00353">
    <property type="entry name" value="nrfE"/>
    <property type="match status" value="1"/>
</dbReference>
<dbReference type="PANTHER" id="PTHR43653">
    <property type="entry name" value="CYTOCHROME C ASSEMBLY PROTEIN-RELATED"/>
    <property type="match status" value="1"/>
</dbReference>
<gene>
    <name evidence="13" type="ORF">C4F51_09780</name>
</gene>
<feature type="transmembrane region" description="Helical" evidence="10">
    <location>
        <begin position="178"/>
        <end position="198"/>
    </location>
</feature>
<dbReference type="GO" id="GO:0015232">
    <property type="term" value="F:heme transmembrane transporter activity"/>
    <property type="evidence" value="ECO:0007669"/>
    <property type="project" value="InterPro"/>
</dbReference>
<evidence type="ECO:0000259" key="12">
    <source>
        <dbReference type="Pfam" id="PF16327"/>
    </source>
</evidence>
<evidence type="ECO:0000256" key="3">
    <source>
        <dbReference type="ARBA" id="ARBA00022475"/>
    </source>
</evidence>
<evidence type="ECO:0000259" key="11">
    <source>
        <dbReference type="Pfam" id="PF01578"/>
    </source>
</evidence>
<comment type="similarity">
    <text evidence="2">Belongs to the CcmF/CycK/Ccl1/NrfE/CcsA family.</text>
</comment>
<dbReference type="NCBIfam" id="NF007691">
    <property type="entry name" value="PRK10369.1"/>
    <property type="match status" value="1"/>
</dbReference>
<dbReference type="InterPro" id="IPR002541">
    <property type="entry name" value="Cyt_c_assembly"/>
</dbReference>
<evidence type="ECO:0000256" key="6">
    <source>
        <dbReference type="ARBA" id="ARBA00022748"/>
    </source>
</evidence>
<evidence type="ECO:0000313" key="13">
    <source>
        <dbReference type="EMBL" id="MBE8717478.1"/>
    </source>
</evidence>
<keyword evidence="8 10" id="KW-0472">Membrane</keyword>
<dbReference type="EMBL" id="PRDL01000001">
    <property type="protein sequence ID" value="MBE8717478.1"/>
    <property type="molecule type" value="Genomic_DNA"/>
</dbReference>
<dbReference type="InterPro" id="IPR003567">
    <property type="entry name" value="Cyt_c_biogenesis"/>
</dbReference>
<evidence type="ECO:0000256" key="2">
    <source>
        <dbReference type="ARBA" id="ARBA00009186"/>
    </source>
</evidence>
<feature type="domain" description="Cytochrome c assembly protein" evidence="11">
    <location>
        <begin position="89"/>
        <end position="296"/>
    </location>
</feature>
<dbReference type="PRINTS" id="PR01410">
    <property type="entry name" value="CCBIOGENESIS"/>
</dbReference>
<dbReference type="RefSeq" id="WP_193909352.1">
    <property type="nucleotide sequence ID" value="NZ_PRDL01000001.1"/>
</dbReference>
<feature type="transmembrane region" description="Helical" evidence="10">
    <location>
        <begin position="314"/>
        <end position="332"/>
    </location>
</feature>
<evidence type="ECO:0000256" key="7">
    <source>
        <dbReference type="ARBA" id="ARBA00022989"/>
    </source>
</evidence>
<evidence type="ECO:0000256" key="4">
    <source>
        <dbReference type="ARBA" id="ARBA00022519"/>
    </source>
</evidence>
<keyword evidence="6" id="KW-0201">Cytochrome c-type biogenesis</keyword>
<comment type="function">
    <text evidence="9">Required for the biogenesis of c-type cytochromes. Possible subunit of a heme lyase.</text>
</comment>
<dbReference type="InterPro" id="IPR003568">
    <property type="entry name" value="Cyt_c_biogenesis_CcmF"/>
</dbReference>
<keyword evidence="5 10" id="KW-0812">Transmembrane</keyword>
<protein>
    <submittedName>
        <fullName evidence="13">Heme lyase CcmF/NrfE family subunit</fullName>
    </submittedName>
</protein>
<comment type="caution">
    <text evidence="13">The sequence shown here is derived from an EMBL/GenBank/DDBJ whole genome shotgun (WGS) entry which is preliminary data.</text>
</comment>
<dbReference type="Proteomes" id="UP000652567">
    <property type="component" value="Unassembled WGS sequence"/>
</dbReference>
<dbReference type="GO" id="GO:0005886">
    <property type="term" value="C:plasma membrane"/>
    <property type="evidence" value="ECO:0007669"/>
    <property type="project" value="UniProtKB-SubCell"/>
</dbReference>
<organism evidence="13 14">
    <name type="scientific">Cellvibrio polysaccharolyticus</name>
    <dbReference type="NCBI Taxonomy" id="2082724"/>
    <lineage>
        <taxon>Bacteria</taxon>
        <taxon>Pseudomonadati</taxon>
        <taxon>Pseudomonadota</taxon>
        <taxon>Gammaproteobacteria</taxon>
        <taxon>Cellvibrionales</taxon>
        <taxon>Cellvibrionaceae</taxon>
        <taxon>Cellvibrio</taxon>
    </lineage>
</organism>
<dbReference type="InterPro" id="IPR032523">
    <property type="entry name" value="CcmF_C"/>
</dbReference>